<gene>
    <name evidence="3" type="ORF">J2Z49_000710</name>
</gene>
<dbReference type="Proteomes" id="UP001225644">
    <property type="component" value="Unassembled WGS sequence"/>
</dbReference>
<sequence length="164" mass="17764">MQELMEELVSILKEELAALEKMAAAAEKQNAALRKNSGDSLNEATRELEFLARQMEGLKAARTRVQEYIGRACGLSPGAPLAELVAAMPPVPGRQEAMNLVADLRGKARELAELVRLNNLLAQNALRFCERFLRAVAPAPARTYLPDGAMDKGGTGLSFVDKSV</sequence>
<evidence type="ECO:0000313" key="4">
    <source>
        <dbReference type="Proteomes" id="UP001225644"/>
    </source>
</evidence>
<protein>
    <submittedName>
        <fullName evidence="3">ElaB/YqjD/DUF883 family membrane-anchored ribosome-binding protein</fullName>
    </submittedName>
</protein>
<dbReference type="InterPro" id="IPR007809">
    <property type="entry name" value="FlgN-like"/>
</dbReference>
<keyword evidence="4" id="KW-1185">Reference proteome</keyword>
<evidence type="ECO:0000313" key="3">
    <source>
        <dbReference type="EMBL" id="MDQ0285606.1"/>
    </source>
</evidence>
<keyword evidence="1" id="KW-1005">Bacterial flagellum biogenesis</keyword>
<comment type="caution">
    <text evidence="3">The sequence shown here is derived from an EMBL/GenBank/DDBJ whole genome shotgun (WGS) entry which is preliminary data.</text>
</comment>
<evidence type="ECO:0000256" key="1">
    <source>
        <dbReference type="ARBA" id="ARBA00022795"/>
    </source>
</evidence>
<keyword evidence="2" id="KW-0175">Coiled coil</keyword>
<organism evidence="3 4">
    <name type="scientific">Desulfofundulus luciae</name>
    <dbReference type="NCBI Taxonomy" id="74702"/>
    <lineage>
        <taxon>Bacteria</taxon>
        <taxon>Bacillati</taxon>
        <taxon>Bacillota</taxon>
        <taxon>Clostridia</taxon>
        <taxon>Eubacteriales</taxon>
        <taxon>Peptococcaceae</taxon>
        <taxon>Desulfofundulus</taxon>
    </lineage>
</organism>
<accession>A0ABU0B113</accession>
<dbReference type="RefSeq" id="WP_307399879.1">
    <property type="nucleotide sequence ID" value="NZ_JAUSUX010000004.1"/>
</dbReference>
<dbReference type="Pfam" id="PF05130">
    <property type="entry name" value="FlgN"/>
    <property type="match status" value="1"/>
</dbReference>
<reference evidence="3 4" key="1">
    <citation type="submission" date="2023-07" db="EMBL/GenBank/DDBJ databases">
        <title>Genomic Encyclopedia of Type Strains, Phase IV (KMG-IV): sequencing the most valuable type-strain genomes for metagenomic binning, comparative biology and taxonomic classification.</title>
        <authorList>
            <person name="Goeker M."/>
        </authorList>
    </citation>
    <scope>NUCLEOTIDE SEQUENCE [LARGE SCALE GENOMIC DNA]</scope>
    <source>
        <strain evidence="3 4">DSM 12396</strain>
    </source>
</reference>
<dbReference type="SUPFAM" id="SSF140566">
    <property type="entry name" value="FlgN-like"/>
    <property type="match status" value="1"/>
</dbReference>
<dbReference type="Gene3D" id="1.20.58.300">
    <property type="entry name" value="FlgN-like"/>
    <property type="match status" value="1"/>
</dbReference>
<feature type="coiled-coil region" evidence="2">
    <location>
        <begin position="2"/>
        <end position="61"/>
    </location>
</feature>
<name>A0ABU0B113_9FIRM</name>
<dbReference type="InterPro" id="IPR036679">
    <property type="entry name" value="FlgN-like_sf"/>
</dbReference>
<evidence type="ECO:0000256" key="2">
    <source>
        <dbReference type="SAM" id="Coils"/>
    </source>
</evidence>
<dbReference type="EMBL" id="JAUSUX010000004">
    <property type="protein sequence ID" value="MDQ0285606.1"/>
    <property type="molecule type" value="Genomic_DNA"/>
</dbReference>
<proteinExistence type="predicted"/>